<evidence type="ECO:0000256" key="1">
    <source>
        <dbReference type="ARBA" id="ARBA00004236"/>
    </source>
</evidence>
<keyword evidence="4" id="KW-0547">Nucleotide-binding</keyword>
<dbReference type="GO" id="GO:0051607">
    <property type="term" value="P:defense response to virus"/>
    <property type="evidence" value="ECO:0007669"/>
    <property type="project" value="UniProtKB-KW"/>
</dbReference>
<feature type="transmembrane region" description="Helical" evidence="8">
    <location>
        <begin position="49"/>
        <end position="70"/>
    </location>
</feature>
<dbReference type="GO" id="GO:0005886">
    <property type="term" value="C:plasma membrane"/>
    <property type="evidence" value="ECO:0007669"/>
    <property type="project" value="UniProtKB-SubCell"/>
</dbReference>
<feature type="transmembrane region" description="Helical" evidence="8">
    <location>
        <begin position="175"/>
        <end position="195"/>
    </location>
</feature>
<keyword evidence="6" id="KW-0051">Antiviral defense</keyword>
<dbReference type="AlphaFoldDB" id="A0A326RXI3"/>
<keyword evidence="5 8" id="KW-1133">Transmembrane helix</keyword>
<evidence type="ECO:0000313" key="11">
    <source>
        <dbReference type="Proteomes" id="UP000248917"/>
    </source>
</evidence>
<evidence type="ECO:0000259" key="9">
    <source>
        <dbReference type="Pfam" id="PF18967"/>
    </source>
</evidence>
<sequence length="196" mass="22489">MIKTQPMEEPVIETKKEKDKTERERQTFYRVAFQNYSNLLQIADNKANIIISINALVISSLIALVSYGSISNQLEMHQPVVFLPILIFLGLIMTSTLLAVQVAKPKIMGKSKDKAEKTQFSMLFFGATDFYSYEEYLVETHRVLHSRKEIQDQMTMSLYYQGKVLSRKYKVLRQAYTVFTLALAFGVVVLLGNMIL</sequence>
<evidence type="ECO:0000256" key="4">
    <source>
        <dbReference type="ARBA" id="ARBA00022741"/>
    </source>
</evidence>
<evidence type="ECO:0000256" key="6">
    <source>
        <dbReference type="ARBA" id="ARBA00023118"/>
    </source>
</evidence>
<comment type="caution">
    <text evidence="10">The sequence shown here is derived from an EMBL/GenBank/DDBJ whole genome shotgun (WGS) entry which is preliminary data.</text>
</comment>
<evidence type="ECO:0000256" key="2">
    <source>
        <dbReference type="ARBA" id="ARBA00022475"/>
    </source>
</evidence>
<comment type="subcellular location">
    <subcellularLocation>
        <location evidence="1">Cell membrane</location>
    </subcellularLocation>
</comment>
<protein>
    <recommendedName>
        <fullName evidence="9">Pycsar effector protein domain-containing protein</fullName>
    </recommendedName>
</protein>
<dbReference type="GO" id="GO:0000166">
    <property type="term" value="F:nucleotide binding"/>
    <property type="evidence" value="ECO:0007669"/>
    <property type="project" value="UniProtKB-KW"/>
</dbReference>
<evidence type="ECO:0000256" key="3">
    <source>
        <dbReference type="ARBA" id="ARBA00022692"/>
    </source>
</evidence>
<dbReference type="Proteomes" id="UP000248917">
    <property type="component" value="Unassembled WGS sequence"/>
</dbReference>
<keyword evidence="11" id="KW-1185">Reference proteome</keyword>
<feature type="transmembrane region" description="Helical" evidence="8">
    <location>
        <begin position="82"/>
        <end position="103"/>
    </location>
</feature>
<evidence type="ECO:0000256" key="7">
    <source>
        <dbReference type="ARBA" id="ARBA00023136"/>
    </source>
</evidence>
<keyword evidence="7 8" id="KW-0472">Membrane</keyword>
<name>A0A326RXI3_9BACT</name>
<evidence type="ECO:0000256" key="5">
    <source>
        <dbReference type="ARBA" id="ARBA00022989"/>
    </source>
</evidence>
<gene>
    <name evidence="10" type="ORF">CLV31_11350</name>
</gene>
<accession>A0A326RXI3</accession>
<keyword evidence="3 8" id="KW-0812">Transmembrane</keyword>
<dbReference type="EMBL" id="QKTX01000013">
    <property type="protein sequence ID" value="PZV79734.1"/>
    <property type="molecule type" value="Genomic_DNA"/>
</dbReference>
<dbReference type="InterPro" id="IPR043760">
    <property type="entry name" value="PycTM_dom"/>
</dbReference>
<proteinExistence type="predicted"/>
<feature type="domain" description="Pycsar effector protein" evidence="9">
    <location>
        <begin position="31"/>
        <end position="191"/>
    </location>
</feature>
<dbReference type="Pfam" id="PF18967">
    <property type="entry name" value="PycTM"/>
    <property type="match status" value="1"/>
</dbReference>
<evidence type="ECO:0000256" key="8">
    <source>
        <dbReference type="SAM" id="Phobius"/>
    </source>
</evidence>
<reference evidence="10 11" key="1">
    <citation type="submission" date="2018-06" db="EMBL/GenBank/DDBJ databases">
        <title>Genomic Encyclopedia of Archaeal and Bacterial Type Strains, Phase II (KMG-II): from individual species to whole genera.</title>
        <authorList>
            <person name="Goeker M."/>
        </authorList>
    </citation>
    <scope>NUCLEOTIDE SEQUENCE [LARGE SCALE GENOMIC DNA]</scope>
    <source>
        <strain evidence="10 11">T4</strain>
    </source>
</reference>
<organism evidence="10 11">
    <name type="scientific">Algoriphagus aquaeductus</name>
    <dbReference type="NCBI Taxonomy" id="475299"/>
    <lineage>
        <taxon>Bacteria</taxon>
        <taxon>Pseudomonadati</taxon>
        <taxon>Bacteroidota</taxon>
        <taxon>Cytophagia</taxon>
        <taxon>Cytophagales</taxon>
        <taxon>Cyclobacteriaceae</taxon>
        <taxon>Algoriphagus</taxon>
    </lineage>
</organism>
<evidence type="ECO:0000313" key="10">
    <source>
        <dbReference type="EMBL" id="PZV79734.1"/>
    </source>
</evidence>
<keyword evidence="2" id="KW-1003">Cell membrane</keyword>